<reference evidence="2" key="2">
    <citation type="submission" date="2014-04" db="EMBL/GenBank/DDBJ databases">
        <authorList>
            <person name="Xu Y.W."/>
            <person name="Yang Q."/>
        </authorList>
    </citation>
    <scope>NUCLEOTIDE SEQUENCE</scope>
    <source>
        <strain evidence="2">DSM 44626</strain>
    </source>
</reference>
<dbReference type="RefSeq" id="WP_139830351.1">
    <property type="nucleotide sequence ID" value="NZ_HG964446.1"/>
</dbReference>
<dbReference type="STRING" id="47839.BN973_00361"/>
<feature type="compositionally biased region" description="Basic and acidic residues" evidence="1">
    <location>
        <begin position="119"/>
        <end position="135"/>
    </location>
</feature>
<feature type="compositionally biased region" description="Polar residues" evidence="1">
    <location>
        <begin position="147"/>
        <end position="166"/>
    </location>
</feature>
<evidence type="ECO:0000313" key="2">
    <source>
        <dbReference type="EMBL" id="CDO86023.1"/>
    </source>
</evidence>
<dbReference type="EMBL" id="HG964446">
    <property type="protein sequence ID" value="CDO86023.1"/>
    <property type="molecule type" value="Genomic_DNA"/>
</dbReference>
<organism evidence="2">
    <name type="scientific">Mycobacterium triplex</name>
    <dbReference type="NCBI Taxonomy" id="47839"/>
    <lineage>
        <taxon>Bacteria</taxon>
        <taxon>Bacillati</taxon>
        <taxon>Actinomycetota</taxon>
        <taxon>Actinomycetes</taxon>
        <taxon>Mycobacteriales</taxon>
        <taxon>Mycobacteriaceae</taxon>
        <taxon>Mycobacterium</taxon>
        <taxon>Mycobacterium simiae complex</taxon>
    </lineage>
</organism>
<evidence type="ECO:0008006" key="3">
    <source>
        <dbReference type="Google" id="ProtNLM"/>
    </source>
</evidence>
<feature type="region of interest" description="Disordered" evidence="1">
    <location>
        <begin position="99"/>
        <end position="246"/>
    </location>
</feature>
<reference evidence="2" key="1">
    <citation type="journal article" date="2014" name="Genome Announc.">
        <title>Draft Genome Sequence of Mycobacterium triplex DSM 44626.</title>
        <authorList>
            <person name="Sassi M."/>
            <person name="Croce O."/>
            <person name="Robert C."/>
            <person name="Raoult D."/>
            <person name="Drancourt M."/>
        </authorList>
    </citation>
    <scope>NUCLEOTIDE SEQUENCE [LARGE SCALE GENOMIC DNA]</scope>
    <source>
        <strain evidence="2">DSM 44626</strain>
    </source>
</reference>
<gene>
    <name evidence="2" type="ORF">BN973_00361</name>
</gene>
<dbReference type="OrthoDB" id="4753709at2"/>
<evidence type="ECO:0000256" key="1">
    <source>
        <dbReference type="SAM" id="MobiDB-lite"/>
    </source>
</evidence>
<dbReference type="eggNOG" id="ENOG50320XY">
    <property type="taxonomic scope" value="Bacteria"/>
</dbReference>
<dbReference type="Proteomes" id="UP000028880">
    <property type="component" value="Unassembled WGS sequence"/>
</dbReference>
<name>A0A024JS12_9MYCO</name>
<dbReference type="AlphaFoldDB" id="A0A024JS12"/>
<feature type="compositionally biased region" description="Low complexity" evidence="1">
    <location>
        <begin position="167"/>
        <end position="183"/>
    </location>
</feature>
<protein>
    <recommendedName>
        <fullName evidence="3">ESX-1 secretion-associated protein EspJ</fullName>
    </recommendedName>
</protein>
<accession>A0A024JS12</accession>
<feature type="compositionally biased region" description="Low complexity" evidence="1">
    <location>
        <begin position="216"/>
        <end position="228"/>
    </location>
</feature>
<sequence length="246" mass="24535">MTESLVVDPARLKAAGVAVRDQQLPAAPPPMTAPGTDSVSAAINQTLPIIESPVVKGLPEAQAALANTGSKIVTAADMYAQTDQRLGESVGKVQFLAASEPAGTDQPASASGMLGAQATDKKSGDKDGKKDDKKPHPAKPADLSQFAAMSQAAQPLSQGLQTVMSTAQQAGQGMGNAGAAPAKLADDTKKDDTTKPDDAPVAESQLVDATTKDSDGAASGKPGSGSAPVDAPAAGRPGTTQSEIGI</sequence>
<feature type="compositionally biased region" description="Basic and acidic residues" evidence="1">
    <location>
        <begin position="184"/>
        <end position="198"/>
    </location>
</feature>
<proteinExistence type="predicted"/>
<dbReference type="HOGENOM" id="CLU_088215_0_0_11"/>